<dbReference type="RefSeq" id="XP_034234732.1">
    <property type="nucleotide sequence ID" value="XM_034378841.1"/>
</dbReference>
<feature type="domain" description="Homeobox" evidence="8">
    <location>
        <begin position="228"/>
        <end position="288"/>
    </location>
</feature>
<dbReference type="GO" id="GO:0030154">
    <property type="term" value="P:cell differentiation"/>
    <property type="evidence" value="ECO:0007669"/>
    <property type="project" value="TreeGrafter"/>
</dbReference>
<dbReference type="PRINTS" id="PR00031">
    <property type="entry name" value="HTHREPRESSR"/>
</dbReference>
<dbReference type="PANTHER" id="PTHR24340:SF70">
    <property type="entry name" value="NK7.1, ISOFORM A"/>
    <property type="match status" value="1"/>
</dbReference>
<evidence type="ECO:0000256" key="5">
    <source>
        <dbReference type="PROSITE-ProRule" id="PRU00108"/>
    </source>
</evidence>
<feature type="compositionally biased region" description="Low complexity" evidence="7">
    <location>
        <begin position="306"/>
        <end position="316"/>
    </location>
</feature>
<keyword evidence="9" id="KW-1185">Reference proteome</keyword>
<accession>A0A6P8YL58</accession>
<protein>
    <submittedName>
        <fullName evidence="10">Homeobox protein Nkx-6.1</fullName>
    </submittedName>
</protein>
<dbReference type="PROSITE" id="PS50071">
    <property type="entry name" value="HOMEOBOX_2"/>
    <property type="match status" value="1"/>
</dbReference>
<dbReference type="AlphaFoldDB" id="A0A6P8YL58"/>
<sequence length="522" mass="54043">MQQPRDPGPLLTTPSSATSPTSKVPLNNNTSTVNNNNSIDAAPPPTWHPHVYGKRPRSPTPHRIVDILGWMEEKAVLKAPPPRAGSLLVVPRVSLNVHDAVHDAVQDDDEPLNLSTTARSRDASPSMTPPLGLGVGLGLLPPTGPFREPLNGLATPLVLNGVLNGRLADVKGGVPTVPPVRVPSVPLRDSSAGGKRRRKEAVSSTDGNASGESSLSDRDSVPEASADRKRKKARTTFTGRQIFELEKQFEVKKYLSSSERAEMARLLGVTDTQVKIWFQNRRTKWKKHDNISNAEAAEHKSQQQGPAPAAASKRPTVVVKKATSATTVLAIPSPNPASACSALSATAGSPFSADEHSNGSTLLTGDGENDGSVSESCMSEEASSSAVTSAVSSRTPLANAATPSPPAASPCAASMSPVSTTSTTARGSMGSPTRGAPPRSPATPSLSSGDTPTLSATLVATPVPRDSRDSGAEGEKEAACRPCASPRLPRPAPGTTSLPSLPRDTAATTALPPSPSSTSPVS</sequence>
<dbReference type="GO" id="GO:0005634">
    <property type="term" value="C:nucleus"/>
    <property type="evidence" value="ECO:0007669"/>
    <property type="project" value="UniProtKB-SubCell"/>
</dbReference>
<feature type="region of interest" description="Disordered" evidence="7">
    <location>
        <begin position="333"/>
        <end position="522"/>
    </location>
</feature>
<feature type="region of interest" description="Disordered" evidence="7">
    <location>
        <begin position="107"/>
        <end position="128"/>
    </location>
</feature>
<dbReference type="PRINTS" id="PR00024">
    <property type="entry name" value="HOMEOBOX"/>
</dbReference>
<evidence type="ECO:0000256" key="7">
    <source>
        <dbReference type="SAM" id="MobiDB-lite"/>
    </source>
</evidence>
<reference evidence="10" key="1">
    <citation type="submission" date="2025-08" db="UniProtKB">
        <authorList>
            <consortium name="RefSeq"/>
        </authorList>
    </citation>
    <scope>IDENTIFICATION</scope>
    <source>
        <tissue evidence="10">Total insect</tissue>
    </source>
</reference>
<dbReference type="CTD" id="41747"/>
<comment type="subcellular location">
    <subcellularLocation>
        <location evidence="1 5 6">Nucleus</location>
    </subcellularLocation>
</comment>
<feature type="compositionally biased region" description="Polar residues" evidence="7">
    <location>
        <begin position="336"/>
        <end position="349"/>
    </location>
</feature>
<dbReference type="Proteomes" id="UP000515158">
    <property type="component" value="Unplaced"/>
</dbReference>
<dbReference type="CDD" id="cd00086">
    <property type="entry name" value="homeodomain"/>
    <property type="match status" value="1"/>
</dbReference>
<name>A0A6P8YL58_THRPL</name>
<dbReference type="GO" id="GO:0000978">
    <property type="term" value="F:RNA polymerase II cis-regulatory region sequence-specific DNA binding"/>
    <property type="evidence" value="ECO:0007669"/>
    <property type="project" value="TreeGrafter"/>
</dbReference>
<feature type="compositionally biased region" description="Low complexity" evidence="7">
    <location>
        <begin position="505"/>
        <end position="522"/>
    </location>
</feature>
<dbReference type="InterPro" id="IPR000047">
    <property type="entry name" value="HTH_motif"/>
</dbReference>
<feature type="compositionally biased region" description="Low complexity" evidence="7">
    <location>
        <begin position="372"/>
        <end position="402"/>
    </location>
</feature>
<feature type="compositionally biased region" description="Basic and acidic residues" evidence="7">
    <location>
        <begin position="215"/>
        <end position="227"/>
    </location>
</feature>
<gene>
    <name evidence="10" type="primary">LOC117641476</name>
</gene>
<dbReference type="InParanoid" id="A0A6P8YL58"/>
<dbReference type="KEGG" id="tpal:117641476"/>
<feature type="compositionally biased region" description="Polar residues" evidence="7">
    <location>
        <begin position="113"/>
        <end position="126"/>
    </location>
</feature>
<feature type="compositionally biased region" description="Low complexity" evidence="7">
    <location>
        <begin position="409"/>
        <end position="419"/>
    </location>
</feature>
<dbReference type="SUPFAM" id="SSF46689">
    <property type="entry name" value="Homeodomain-like"/>
    <property type="match status" value="1"/>
</dbReference>
<proteinExistence type="predicted"/>
<dbReference type="SMART" id="SM00389">
    <property type="entry name" value="HOX"/>
    <property type="match status" value="1"/>
</dbReference>
<evidence type="ECO:0000256" key="4">
    <source>
        <dbReference type="ARBA" id="ARBA00023242"/>
    </source>
</evidence>
<evidence type="ECO:0000256" key="1">
    <source>
        <dbReference type="ARBA" id="ARBA00004123"/>
    </source>
</evidence>
<evidence type="ECO:0000256" key="3">
    <source>
        <dbReference type="ARBA" id="ARBA00023155"/>
    </source>
</evidence>
<evidence type="ECO:0000313" key="9">
    <source>
        <dbReference type="Proteomes" id="UP000515158"/>
    </source>
</evidence>
<feature type="region of interest" description="Disordered" evidence="7">
    <location>
        <begin position="169"/>
        <end position="234"/>
    </location>
</feature>
<dbReference type="InterPro" id="IPR050394">
    <property type="entry name" value="Homeobox_NK-like"/>
</dbReference>
<dbReference type="InterPro" id="IPR001356">
    <property type="entry name" value="HD"/>
</dbReference>
<feature type="compositionally biased region" description="Polar residues" evidence="7">
    <location>
        <begin position="202"/>
        <end position="214"/>
    </location>
</feature>
<evidence type="ECO:0000259" key="8">
    <source>
        <dbReference type="PROSITE" id="PS50071"/>
    </source>
</evidence>
<feature type="region of interest" description="Disordered" evidence="7">
    <location>
        <begin position="295"/>
        <end position="316"/>
    </location>
</feature>
<feature type="region of interest" description="Disordered" evidence="7">
    <location>
        <begin position="1"/>
        <end position="58"/>
    </location>
</feature>
<evidence type="ECO:0000256" key="6">
    <source>
        <dbReference type="RuleBase" id="RU000682"/>
    </source>
</evidence>
<feature type="compositionally biased region" description="Low complexity" evidence="7">
    <location>
        <begin position="8"/>
        <end position="38"/>
    </location>
</feature>
<dbReference type="InterPro" id="IPR017970">
    <property type="entry name" value="Homeobox_CS"/>
</dbReference>
<dbReference type="PANTHER" id="PTHR24340">
    <property type="entry name" value="HOMEOBOX PROTEIN NKX"/>
    <property type="match status" value="1"/>
</dbReference>
<keyword evidence="3 5" id="KW-0371">Homeobox</keyword>
<dbReference type="PROSITE" id="PS00027">
    <property type="entry name" value="HOMEOBOX_1"/>
    <property type="match status" value="1"/>
</dbReference>
<keyword evidence="4 5" id="KW-0539">Nucleus</keyword>
<dbReference type="GO" id="GO:0000981">
    <property type="term" value="F:DNA-binding transcription factor activity, RNA polymerase II-specific"/>
    <property type="evidence" value="ECO:0007669"/>
    <property type="project" value="InterPro"/>
</dbReference>
<feature type="DNA-binding region" description="Homeobox" evidence="5">
    <location>
        <begin position="230"/>
        <end position="289"/>
    </location>
</feature>
<dbReference type="Pfam" id="PF00046">
    <property type="entry name" value="Homeodomain"/>
    <property type="match status" value="1"/>
</dbReference>
<dbReference type="Gene3D" id="1.10.10.60">
    <property type="entry name" value="Homeodomain-like"/>
    <property type="match status" value="1"/>
</dbReference>
<evidence type="ECO:0000256" key="2">
    <source>
        <dbReference type="ARBA" id="ARBA00023125"/>
    </source>
</evidence>
<organism evidence="10">
    <name type="scientific">Thrips palmi</name>
    <name type="common">Melon thrips</name>
    <dbReference type="NCBI Taxonomy" id="161013"/>
    <lineage>
        <taxon>Eukaryota</taxon>
        <taxon>Metazoa</taxon>
        <taxon>Ecdysozoa</taxon>
        <taxon>Arthropoda</taxon>
        <taxon>Hexapoda</taxon>
        <taxon>Insecta</taxon>
        <taxon>Pterygota</taxon>
        <taxon>Neoptera</taxon>
        <taxon>Paraneoptera</taxon>
        <taxon>Thysanoptera</taxon>
        <taxon>Terebrantia</taxon>
        <taxon>Thripoidea</taxon>
        <taxon>Thripidae</taxon>
        <taxon>Thrips</taxon>
    </lineage>
</organism>
<dbReference type="OrthoDB" id="6159439at2759"/>
<feature type="compositionally biased region" description="Polar residues" evidence="7">
    <location>
        <begin position="442"/>
        <end position="458"/>
    </location>
</feature>
<dbReference type="GeneID" id="117641476"/>
<keyword evidence="2 5" id="KW-0238">DNA-binding</keyword>
<evidence type="ECO:0000313" key="10">
    <source>
        <dbReference type="RefSeq" id="XP_034234732.1"/>
    </source>
</evidence>
<dbReference type="InterPro" id="IPR009057">
    <property type="entry name" value="Homeodomain-like_sf"/>
</dbReference>
<feature type="compositionally biased region" description="Basic and acidic residues" evidence="7">
    <location>
        <begin position="465"/>
        <end position="479"/>
    </location>
</feature>
<dbReference type="InterPro" id="IPR020479">
    <property type="entry name" value="HD_metazoa"/>
</dbReference>